<evidence type="ECO:0000313" key="3">
    <source>
        <dbReference type="Proteomes" id="UP000267223"/>
    </source>
</evidence>
<sequence length="237" mass="26219">MKKFLFSLTALLLFFASNAQTADDIIAKHIEAIGGKEKLSNLNSVYVESTTEIMGNEASSKATILNGKGSKSVMDFNGQQIIQVATDKSGWSINPFAGSTSATAMSDEQYKLSEDAIYLPDPLFNYAERGARVELQGQEKVGDINAYKIKYTNKDSAVSTFYIDPSTNYIIQEVRPVEMQGQPANMTISYSDYKKTDFGIMMAYSSGMDMGQFNFKNTVTKIEENKAVDPSIFEMPK</sequence>
<evidence type="ECO:0000256" key="1">
    <source>
        <dbReference type="SAM" id="SignalP"/>
    </source>
</evidence>
<dbReference type="EMBL" id="RJJR01000002">
    <property type="protein sequence ID" value="RNI38858.1"/>
    <property type="molecule type" value="Genomic_DNA"/>
</dbReference>
<dbReference type="Gene3D" id="2.50.20.10">
    <property type="entry name" value="Lipoprotein localisation LolA/LolB/LppX"/>
    <property type="match status" value="1"/>
</dbReference>
<evidence type="ECO:0008006" key="4">
    <source>
        <dbReference type="Google" id="ProtNLM"/>
    </source>
</evidence>
<dbReference type="RefSeq" id="WP_123119421.1">
    <property type="nucleotide sequence ID" value="NZ_RJJR01000002.1"/>
</dbReference>
<dbReference type="AlphaFoldDB" id="A0A3M9NP93"/>
<reference evidence="2 3" key="1">
    <citation type="submission" date="2018-11" db="EMBL/GenBank/DDBJ databases">
        <title>Draft genome sequence of Ferruginibacter sp. BO-59.</title>
        <authorList>
            <person name="Im W.T."/>
        </authorList>
    </citation>
    <scope>NUCLEOTIDE SEQUENCE [LARGE SCALE GENOMIC DNA]</scope>
    <source>
        <strain evidence="2 3">BO-59</strain>
    </source>
</reference>
<organism evidence="2 3">
    <name type="scientific">Hanamia caeni</name>
    <dbReference type="NCBI Taxonomy" id="2294116"/>
    <lineage>
        <taxon>Bacteria</taxon>
        <taxon>Pseudomonadati</taxon>
        <taxon>Bacteroidota</taxon>
        <taxon>Chitinophagia</taxon>
        <taxon>Chitinophagales</taxon>
        <taxon>Chitinophagaceae</taxon>
        <taxon>Hanamia</taxon>
    </lineage>
</organism>
<dbReference type="Proteomes" id="UP000267223">
    <property type="component" value="Unassembled WGS sequence"/>
</dbReference>
<proteinExistence type="predicted"/>
<feature type="signal peptide" evidence="1">
    <location>
        <begin position="1"/>
        <end position="21"/>
    </location>
</feature>
<comment type="caution">
    <text evidence="2">The sequence shown here is derived from an EMBL/GenBank/DDBJ whole genome shotgun (WGS) entry which is preliminary data.</text>
</comment>
<name>A0A3M9NP93_9BACT</name>
<protein>
    <recommendedName>
        <fullName evidence="4">Outer membrane lipoprotein-sorting protein</fullName>
    </recommendedName>
</protein>
<gene>
    <name evidence="2" type="ORF">EFY79_04135</name>
</gene>
<feature type="chain" id="PRO_5018081148" description="Outer membrane lipoprotein-sorting protein" evidence="1">
    <location>
        <begin position="22"/>
        <end position="237"/>
    </location>
</feature>
<keyword evidence="1" id="KW-0732">Signal</keyword>
<evidence type="ECO:0000313" key="2">
    <source>
        <dbReference type="EMBL" id="RNI38858.1"/>
    </source>
</evidence>
<keyword evidence="3" id="KW-1185">Reference proteome</keyword>
<dbReference type="OrthoDB" id="128937at2"/>
<accession>A0A3M9NP93</accession>